<dbReference type="EMBL" id="VOSM01000047">
    <property type="protein sequence ID" value="TXD33112.1"/>
    <property type="molecule type" value="Genomic_DNA"/>
</dbReference>
<evidence type="ECO:0000313" key="3">
    <source>
        <dbReference type="Proteomes" id="UP000321412"/>
    </source>
</evidence>
<reference evidence="2 3" key="1">
    <citation type="submission" date="2019-08" db="EMBL/GenBank/DDBJ databases">
        <title>Bradymonadales sp. TMQ4.</title>
        <authorList>
            <person name="Liang Q."/>
        </authorList>
    </citation>
    <scope>NUCLEOTIDE SEQUENCE [LARGE SCALE GENOMIC DNA]</scope>
    <source>
        <strain evidence="2 3">TMQ4</strain>
    </source>
</reference>
<evidence type="ECO:0000259" key="1">
    <source>
        <dbReference type="Pfam" id="PF05695"/>
    </source>
</evidence>
<dbReference type="Proteomes" id="UP000321412">
    <property type="component" value="Unassembled WGS sequence"/>
</dbReference>
<accession>A0A5C6WVV2</accession>
<proteinExistence type="predicted"/>
<sequence length="37" mass="4270">MLLGGGFVYGVKLICFKKKYLNINFIDFISIILNFIN</sequence>
<keyword evidence="3" id="KW-1185">Reference proteome</keyword>
<name>A0A5C6WVV2_9DELT</name>
<dbReference type="InterPro" id="IPR056777">
    <property type="entry name" value="Ycf2_N"/>
</dbReference>
<organism evidence="2 3">
    <name type="scientific">Lujinxingia vulgaris</name>
    <dbReference type="NCBI Taxonomy" id="2600176"/>
    <lineage>
        <taxon>Bacteria</taxon>
        <taxon>Deltaproteobacteria</taxon>
        <taxon>Bradymonadales</taxon>
        <taxon>Lujinxingiaceae</taxon>
        <taxon>Lujinxingia</taxon>
    </lineage>
</organism>
<evidence type="ECO:0000313" key="2">
    <source>
        <dbReference type="EMBL" id="TXD33112.1"/>
    </source>
</evidence>
<gene>
    <name evidence="2" type="ORF">FRC98_20815</name>
</gene>
<feature type="non-terminal residue" evidence="2">
    <location>
        <position position="1"/>
    </location>
</feature>
<dbReference type="Pfam" id="PF05695">
    <property type="entry name" value="Ycf2"/>
    <property type="match status" value="1"/>
</dbReference>
<protein>
    <submittedName>
        <fullName evidence="2">DUF825 domain-containing protein</fullName>
    </submittedName>
</protein>
<feature type="domain" description="Ycf2 N-terminal" evidence="1">
    <location>
        <begin position="1"/>
        <end position="37"/>
    </location>
</feature>
<comment type="caution">
    <text evidence="2">The sequence shown here is derived from an EMBL/GenBank/DDBJ whole genome shotgun (WGS) entry which is preliminary data.</text>
</comment>
<dbReference type="AlphaFoldDB" id="A0A5C6WVV2"/>